<sequence>MPGSPASALIWGSSRTLSRSPQIPGLGPAGAGPLTWVFLLQVGVGTLANAVLFLYHVPVLCGPRQTCSSTVLPHLAVANVLVLLCTGTPHLLAAWVSRTPLSSLGCKLVNFLHRTGRSTTLCSTCLLSTSQHLTLSPGRLGWTVLRGGLPRVLGPSCCTCWLLSALISVPVPIIVTGPGSPSNVSAPQGRWFCSDLDPRPAIVVMLFVPDTVFLGLMGWASISMALLLRRHQHRVRHLHTPRPGQGCTPETRATRAVFRLTVTFVGFYLLNSTVTFYVAAFLDMRLWVVQVSNLLACCFPAVCPFLMTLGGSAQGRLCS</sequence>
<dbReference type="GO" id="GO:0016503">
    <property type="term" value="F:pheromone receptor activity"/>
    <property type="evidence" value="ECO:0007669"/>
    <property type="project" value="InterPro"/>
</dbReference>
<dbReference type="GO" id="GO:0005886">
    <property type="term" value="C:plasma membrane"/>
    <property type="evidence" value="ECO:0007669"/>
    <property type="project" value="UniProtKB-SubCell"/>
</dbReference>
<keyword evidence="3 11" id="KW-1003">Cell membrane</keyword>
<keyword evidence="9 11" id="KW-0675">Receptor</keyword>
<protein>
    <recommendedName>
        <fullName evidence="11">Vomeronasal type-1 receptor</fullName>
    </recommendedName>
</protein>
<keyword evidence="4 11" id="KW-0589">Pheromone response</keyword>
<evidence type="ECO:0000256" key="2">
    <source>
        <dbReference type="ARBA" id="ARBA00010663"/>
    </source>
</evidence>
<evidence type="ECO:0000256" key="9">
    <source>
        <dbReference type="ARBA" id="ARBA00023170"/>
    </source>
</evidence>
<keyword evidence="10 11" id="KW-0807">Transducer</keyword>
<feature type="transmembrane region" description="Helical" evidence="11">
    <location>
        <begin position="260"/>
        <end position="280"/>
    </location>
</feature>
<feature type="transmembrane region" description="Helical" evidence="11">
    <location>
        <begin position="286"/>
        <end position="307"/>
    </location>
</feature>
<evidence type="ECO:0000256" key="1">
    <source>
        <dbReference type="ARBA" id="ARBA00004651"/>
    </source>
</evidence>
<keyword evidence="8 11" id="KW-0472">Membrane</keyword>
<comment type="caution">
    <text evidence="11">Lacks conserved residue(s) required for the propagation of feature annotation.</text>
</comment>
<dbReference type="InterPro" id="IPR017452">
    <property type="entry name" value="GPCR_Rhodpsn_7TM"/>
</dbReference>
<dbReference type="Gene3D" id="1.20.1070.10">
    <property type="entry name" value="Rhodopsin 7-helix transmembrane proteins"/>
    <property type="match status" value="1"/>
</dbReference>
<keyword evidence="6 11" id="KW-1133">Transmembrane helix</keyword>
<dbReference type="PANTHER" id="PTHR24062">
    <property type="entry name" value="VOMERONASAL TYPE-1 RECEPTOR"/>
    <property type="match status" value="1"/>
</dbReference>
<feature type="transmembrane region" description="Helical" evidence="11">
    <location>
        <begin position="34"/>
        <end position="55"/>
    </location>
</feature>
<evidence type="ECO:0000256" key="11">
    <source>
        <dbReference type="RuleBase" id="RU364061"/>
    </source>
</evidence>
<keyword evidence="5 11" id="KW-0812">Transmembrane</keyword>
<feature type="domain" description="G-protein coupled receptors family 1 profile" evidence="12">
    <location>
        <begin position="45"/>
        <end position="307"/>
    </location>
</feature>
<keyword evidence="7 11" id="KW-0297">G-protein coupled receptor</keyword>
<evidence type="ECO:0000256" key="10">
    <source>
        <dbReference type="ARBA" id="ARBA00023224"/>
    </source>
</evidence>
<dbReference type="SUPFAM" id="SSF81321">
    <property type="entry name" value="Family A G protein-coupled receptor-like"/>
    <property type="match status" value="1"/>
</dbReference>
<proteinExistence type="inferred from homology"/>
<feature type="transmembrane region" description="Helical" evidence="11">
    <location>
        <begin position="201"/>
        <end position="228"/>
    </location>
</feature>
<evidence type="ECO:0000256" key="5">
    <source>
        <dbReference type="ARBA" id="ARBA00022692"/>
    </source>
</evidence>
<comment type="similarity">
    <text evidence="2 11">Belongs to the G-protein coupled receptor 1 family.</text>
</comment>
<gene>
    <name evidence="13" type="ORF">J0S82_006661</name>
</gene>
<evidence type="ECO:0000256" key="8">
    <source>
        <dbReference type="ARBA" id="ARBA00023136"/>
    </source>
</evidence>
<dbReference type="GO" id="GO:0019236">
    <property type="term" value="P:response to pheromone"/>
    <property type="evidence" value="ECO:0007669"/>
    <property type="project" value="UniProtKB-KW"/>
</dbReference>
<dbReference type="InterPro" id="IPR004072">
    <property type="entry name" value="Vmron_rcpt_1"/>
</dbReference>
<evidence type="ECO:0000259" key="12">
    <source>
        <dbReference type="PROSITE" id="PS50262"/>
    </source>
</evidence>
<dbReference type="AlphaFoldDB" id="A0A8J6ANF7"/>
<dbReference type="Pfam" id="PF03402">
    <property type="entry name" value="V1R"/>
    <property type="match status" value="1"/>
</dbReference>
<dbReference type="OrthoDB" id="9606139at2759"/>
<evidence type="ECO:0000256" key="6">
    <source>
        <dbReference type="ARBA" id="ARBA00022989"/>
    </source>
</evidence>
<keyword evidence="14" id="KW-1185">Reference proteome</keyword>
<organism evidence="13 14">
    <name type="scientific">Galemys pyrenaicus</name>
    <name type="common">Iberian desman</name>
    <name type="synonym">Pyrenean desman</name>
    <dbReference type="NCBI Taxonomy" id="202257"/>
    <lineage>
        <taxon>Eukaryota</taxon>
        <taxon>Metazoa</taxon>
        <taxon>Chordata</taxon>
        <taxon>Craniata</taxon>
        <taxon>Vertebrata</taxon>
        <taxon>Euteleostomi</taxon>
        <taxon>Mammalia</taxon>
        <taxon>Eutheria</taxon>
        <taxon>Laurasiatheria</taxon>
        <taxon>Eulipotyphla</taxon>
        <taxon>Talpidae</taxon>
        <taxon>Galemys</taxon>
    </lineage>
</organism>
<dbReference type="GO" id="GO:0007606">
    <property type="term" value="P:sensory perception of chemical stimulus"/>
    <property type="evidence" value="ECO:0007669"/>
    <property type="project" value="UniProtKB-ARBA"/>
</dbReference>
<evidence type="ECO:0000256" key="3">
    <source>
        <dbReference type="ARBA" id="ARBA00022475"/>
    </source>
</evidence>
<dbReference type="EMBL" id="JAGFMF010011263">
    <property type="protein sequence ID" value="KAG8524894.1"/>
    <property type="molecule type" value="Genomic_DNA"/>
</dbReference>
<dbReference type="Proteomes" id="UP000700334">
    <property type="component" value="Unassembled WGS sequence"/>
</dbReference>
<name>A0A8J6ANF7_GALPY</name>
<reference evidence="13" key="1">
    <citation type="journal article" date="2021" name="Evol. Appl.">
        <title>The genome of the Pyrenean desman and the effects of bottlenecks and inbreeding on the genomic landscape of an endangered species.</title>
        <authorList>
            <person name="Escoda L."/>
            <person name="Castresana J."/>
        </authorList>
    </citation>
    <scope>NUCLEOTIDE SEQUENCE</scope>
    <source>
        <strain evidence="13">IBE-C5619</strain>
    </source>
</reference>
<evidence type="ECO:0000313" key="13">
    <source>
        <dbReference type="EMBL" id="KAG8524894.1"/>
    </source>
</evidence>
<comment type="subcellular location">
    <subcellularLocation>
        <location evidence="1 11">Cell membrane</location>
        <topology evidence="1 11">Multi-pass membrane protein</topology>
    </subcellularLocation>
</comment>
<comment type="caution">
    <text evidence="13">The sequence shown here is derived from an EMBL/GenBank/DDBJ whole genome shotgun (WGS) entry which is preliminary data.</text>
</comment>
<evidence type="ECO:0000313" key="14">
    <source>
        <dbReference type="Proteomes" id="UP000700334"/>
    </source>
</evidence>
<dbReference type="PROSITE" id="PS50262">
    <property type="entry name" value="G_PROTEIN_RECEP_F1_2"/>
    <property type="match status" value="1"/>
</dbReference>
<evidence type="ECO:0000256" key="7">
    <source>
        <dbReference type="ARBA" id="ARBA00023040"/>
    </source>
</evidence>
<evidence type="ECO:0000256" key="4">
    <source>
        <dbReference type="ARBA" id="ARBA00022507"/>
    </source>
</evidence>
<accession>A0A8J6ANF7</accession>